<evidence type="ECO:0000259" key="18">
    <source>
        <dbReference type="PROSITE" id="PS50885"/>
    </source>
</evidence>
<keyword evidence="5" id="KW-1003">Cell membrane</keyword>
<keyword evidence="13" id="KW-0902">Two-component regulatory system</keyword>
<feature type="domain" description="Histidine kinase" evidence="16">
    <location>
        <begin position="361"/>
        <end position="577"/>
    </location>
</feature>
<evidence type="ECO:0000256" key="6">
    <source>
        <dbReference type="ARBA" id="ARBA00022553"/>
    </source>
</evidence>
<dbReference type="GO" id="GO:0007234">
    <property type="term" value="P:osmosensory signaling via phosphorelay pathway"/>
    <property type="evidence" value="ECO:0007669"/>
    <property type="project" value="TreeGrafter"/>
</dbReference>
<dbReference type="InterPro" id="IPR005467">
    <property type="entry name" value="His_kinase_dom"/>
</dbReference>
<keyword evidence="9" id="KW-0547">Nucleotide-binding</keyword>
<dbReference type="InterPro" id="IPR003594">
    <property type="entry name" value="HATPase_dom"/>
</dbReference>
<dbReference type="GO" id="GO:0005524">
    <property type="term" value="F:ATP binding"/>
    <property type="evidence" value="ECO:0007669"/>
    <property type="project" value="UniProtKB-KW"/>
</dbReference>
<keyword evidence="6" id="KW-0597">Phosphoprotein</keyword>
<dbReference type="GO" id="GO:0006355">
    <property type="term" value="P:regulation of DNA-templated transcription"/>
    <property type="evidence" value="ECO:0007669"/>
    <property type="project" value="InterPro"/>
</dbReference>
<dbReference type="SMART" id="SM00388">
    <property type="entry name" value="HisKA"/>
    <property type="match status" value="1"/>
</dbReference>
<feature type="transmembrane region" description="Helical" evidence="15">
    <location>
        <begin position="7"/>
        <end position="29"/>
    </location>
</feature>
<keyword evidence="8 15" id="KW-0812">Transmembrane</keyword>
<evidence type="ECO:0000256" key="8">
    <source>
        <dbReference type="ARBA" id="ARBA00022692"/>
    </source>
</evidence>
<sequence length="583" mass="65382">MKIKVKLYLGLGLLFAMILLITIFSGLYINKLRNETRNILVANYNTLDYARKMEIALNNNILLAENSQLFRTNLSLQQKNVTEPGEKEMTDRLEVNFQKLQQQPNDSTALHMVRKDITDIMLLNMLAIERKSKLAENTSETAIFWITVLGTICFIIALTLLFNLPGNIANPVKALTESIKEIANRNYSERIHFEKQNEFGELAASFNTMAEKLEEYQASSIEKLLVEKKRIDTLINNLNDPVIGLDENRKILFMNNIALHITGLKKENTIGKPVQDIAVKNDLLRTLVQELFGNESEHENKTAAIKIFANNKESYFEKHIIPISIIPTGEKDEKRMGDVILLQDVTPYKELDFAKTNFIATVSHELKTPIASIKMSLQLLENKKTGSLNSEQELLLQSINDDAGRLLKITGELLNMAQVETGSIQMAILPSSVNEMVDYAVNANKTAAENKQIKLETRIPGTIPPVLADKDKTAWVLTNLISNAIRYSYDGAAVKIHVSLEGNNVKFSVADSGQGIAPEYIHKVFDRYFRIPGSKKEGTGLGLSISKEFIEAQYGQITVNSEFGKGSTFEITLPSVVDEKEEA</sequence>
<evidence type="ECO:0000259" key="16">
    <source>
        <dbReference type="PROSITE" id="PS50109"/>
    </source>
</evidence>
<dbReference type="Gene3D" id="3.30.565.10">
    <property type="entry name" value="Histidine kinase-like ATPase, C-terminal domain"/>
    <property type="match status" value="1"/>
</dbReference>
<keyword evidence="11" id="KW-0067">ATP-binding</keyword>
<dbReference type="Pfam" id="PF00512">
    <property type="entry name" value="HisKA"/>
    <property type="match status" value="1"/>
</dbReference>
<dbReference type="PROSITE" id="PS50885">
    <property type="entry name" value="HAMP"/>
    <property type="match status" value="1"/>
</dbReference>
<dbReference type="Gene3D" id="3.30.450.20">
    <property type="entry name" value="PAS domain"/>
    <property type="match status" value="1"/>
</dbReference>
<dbReference type="SMART" id="SM00304">
    <property type="entry name" value="HAMP"/>
    <property type="match status" value="1"/>
</dbReference>
<dbReference type="EC" id="2.7.13.3" evidence="4"/>
<keyword evidence="12 15" id="KW-1133">Transmembrane helix</keyword>
<evidence type="ECO:0000256" key="7">
    <source>
        <dbReference type="ARBA" id="ARBA00022679"/>
    </source>
</evidence>
<dbReference type="AlphaFoldDB" id="A0A562SJH0"/>
<dbReference type="InterPro" id="IPR000014">
    <property type="entry name" value="PAS"/>
</dbReference>
<keyword evidence="10 19" id="KW-0418">Kinase</keyword>
<dbReference type="PANTHER" id="PTHR42878">
    <property type="entry name" value="TWO-COMPONENT HISTIDINE KINASE"/>
    <property type="match status" value="1"/>
</dbReference>
<dbReference type="InterPro" id="IPR013767">
    <property type="entry name" value="PAS_fold"/>
</dbReference>
<dbReference type="PROSITE" id="PS50112">
    <property type="entry name" value="PAS"/>
    <property type="match status" value="1"/>
</dbReference>
<protein>
    <recommendedName>
        <fullName evidence="4">histidine kinase</fullName>
        <ecNumber evidence="4">2.7.13.3</ecNumber>
    </recommendedName>
</protein>
<name>A0A562SJH0_9BACT</name>
<evidence type="ECO:0000256" key="3">
    <source>
        <dbReference type="ARBA" id="ARBA00004236"/>
    </source>
</evidence>
<dbReference type="GO" id="GO:0030295">
    <property type="term" value="F:protein kinase activator activity"/>
    <property type="evidence" value="ECO:0007669"/>
    <property type="project" value="TreeGrafter"/>
</dbReference>
<dbReference type="PRINTS" id="PR00344">
    <property type="entry name" value="BCTRLSENSOR"/>
</dbReference>
<dbReference type="SUPFAM" id="SSF55785">
    <property type="entry name" value="PYP-like sensor domain (PAS domain)"/>
    <property type="match status" value="1"/>
</dbReference>
<comment type="subcellular location">
    <subcellularLocation>
        <location evidence="3">Cell membrane</location>
    </subcellularLocation>
    <subcellularLocation>
        <location evidence="2">Membrane</location>
        <topology evidence="2">Multi-pass membrane protein</topology>
    </subcellularLocation>
</comment>
<dbReference type="Pfam" id="PF00672">
    <property type="entry name" value="HAMP"/>
    <property type="match status" value="1"/>
</dbReference>
<dbReference type="OrthoDB" id="9813151at2"/>
<dbReference type="CDD" id="cd00082">
    <property type="entry name" value="HisKA"/>
    <property type="match status" value="1"/>
</dbReference>
<dbReference type="CDD" id="cd00130">
    <property type="entry name" value="PAS"/>
    <property type="match status" value="1"/>
</dbReference>
<evidence type="ECO:0000256" key="4">
    <source>
        <dbReference type="ARBA" id="ARBA00012438"/>
    </source>
</evidence>
<organism evidence="19 20">
    <name type="scientific">Lacibacter cauensis</name>
    <dbReference type="NCBI Taxonomy" id="510947"/>
    <lineage>
        <taxon>Bacteria</taxon>
        <taxon>Pseudomonadati</taxon>
        <taxon>Bacteroidota</taxon>
        <taxon>Chitinophagia</taxon>
        <taxon>Chitinophagales</taxon>
        <taxon>Chitinophagaceae</taxon>
        <taxon>Lacibacter</taxon>
    </lineage>
</organism>
<dbReference type="Proteomes" id="UP000316167">
    <property type="component" value="Unassembled WGS sequence"/>
</dbReference>
<dbReference type="SUPFAM" id="SSF158472">
    <property type="entry name" value="HAMP domain-like"/>
    <property type="match status" value="1"/>
</dbReference>
<dbReference type="SMART" id="SM00387">
    <property type="entry name" value="HATPase_c"/>
    <property type="match status" value="1"/>
</dbReference>
<dbReference type="Gene3D" id="6.10.340.10">
    <property type="match status" value="1"/>
</dbReference>
<dbReference type="RefSeq" id="WP_144886509.1">
    <property type="nucleotide sequence ID" value="NZ_VLLE01000004.1"/>
</dbReference>
<evidence type="ECO:0000256" key="12">
    <source>
        <dbReference type="ARBA" id="ARBA00022989"/>
    </source>
</evidence>
<evidence type="ECO:0000256" key="15">
    <source>
        <dbReference type="SAM" id="Phobius"/>
    </source>
</evidence>
<feature type="domain" description="HAMP" evidence="18">
    <location>
        <begin position="166"/>
        <end position="218"/>
    </location>
</feature>
<dbReference type="SUPFAM" id="SSF55874">
    <property type="entry name" value="ATPase domain of HSP90 chaperone/DNA topoisomerase II/histidine kinase"/>
    <property type="match status" value="1"/>
</dbReference>
<comment type="catalytic activity">
    <reaction evidence="1">
        <text>ATP + protein L-histidine = ADP + protein N-phospho-L-histidine.</text>
        <dbReference type="EC" id="2.7.13.3"/>
    </reaction>
</comment>
<feature type="domain" description="PAS" evidence="17">
    <location>
        <begin position="227"/>
        <end position="272"/>
    </location>
</feature>
<evidence type="ECO:0000313" key="19">
    <source>
        <dbReference type="EMBL" id="TWI81308.1"/>
    </source>
</evidence>
<dbReference type="InterPro" id="IPR004358">
    <property type="entry name" value="Sig_transdc_His_kin-like_C"/>
</dbReference>
<dbReference type="SUPFAM" id="SSF47384">
    <property type="entry name" value="Homodimeric domain of signal transducing histidine kinase"/>
    <property type="match status" value="1"/>
</dbReference>
<dbReference type="SMART" id="SM00091">
    <property type="entry name" value="PAS"/>
    <property type="match status" value="1"/>
</dbReference>
<evidence type="ECO:0000256" key="2">
    <source>
        <dbReference type="ARBA" id="ARBA00004141"/>
    </source>
</evidence>
<dbReference type="Pfam" id="PF02518">
    <property type="entry name" value="HATPase_c"/>
    <property type="match status" value="1"/>
</dbReference>
<comment type="caution">
    <text evidence="19">The sequence shown here is derived from an EMBL/GenBank/DDBJ whole genome shotgun (WGS) entry which is preliminary data.</text>
</comment>
<dbReference type="InterPro" id="IPR050351">
    <property type="entry name" value="BphY/WalK/GraS-like"/>
</dbReference>
<dbReference type="Gene3D" id="1.10.287.130">
    <property type="match status" value="1"/>
</dbReference>
<evidence type="ECO:0000256" key="1">
    <source>
        <dbReference type="ARBA" id="ARBA00000085"/>
    </source>
</evidence>
<dbReference type="InterPro" id="IPR036097">
    <property type="entry name" value="HisK_dim/P_sf"/>
</dbReference>
<keyword evidence="7" id="KW-0808">Transferase</keyword>
<dbReference type="GO" id="GO:0000155">
    <property type="term" value="F:phosphorelay sensor kinase activity"/>
    <property type="evidence" value="ECO:0007669"/>
    <property type="project" value="InterPro"/>
</dbReference>
<dbReference type="CDD" id="cd00075">
    <property type="entry name" value="HATPase"/>
    <property type="match status" value="1"/>
</dbReference>
<keyword evidence="20" id="KW-1185">Reference proteome</keyword>
<accession>A0A562SJH0</accession>
<evidence type="ECO:0000256" key="10">
    <source>
        <dbReference type="ARBA" id="ARBA00022777"/>
    </source>
</evidence>
<evidence type="ECO:0000256" key="9">
    <source>
        <dbReference type="ARBA" id="ARBA00022741"/>
    </source>
</evidence>
<evidence type="ECO:0000313" key="20">
    <source>
        <dbReference type="Proteomes" id="UP000316167"/>
    </source>
</evidence>
<feature type="transmembrane region" description="Helical" evidence="15">
    <location>
        <begin position="142"/>
        <end position="164"/>
    </location>
</feature>
<dbReference type="PANTHER" id="PTHR42878:SF7">
    <property type="entry name" value="SENSOR HISTIDINE KINASE GLRK"/>
    <property type="match status" value="1"/>
</dbReference>
<evidence type="ECO:0000256" key="14">
    <source>
        <dbReference type="ARBA" id="ARBA00023136"/>
    </source>
</evidence>
<dbReference type="InterPro" id="IPR036890">
    <property type="entry name" value="HATPase_C_sf"/>
</dbReference>
<keyword evidence="14 15" id="KW-0472">Membrane</keyword>
<dbReference type="NCBIfam" id="TIGR00229">
    <property type="entry name" value="sensory_box"/>
    <property type="match status" value="1"/>
</dbReference>
<reference evidence="19 20" key="1">
    <citation type="journal article" date="2015" name="Stand. Genomic Sci.">
        <title>Genomic Encyclopedia of Bacterial and Archaeal Type Strains, Phase III: the genomes of soil and plant-associated and newly described type strains.</title>
        <authorList>
            <person name="Whitman W.B."/>
            <person name="Woyke T."/>
            <person name="Klenk H.P."/>
            <person name="Zhou Y."/>
            <person name="Lilburn T.G."/>
            <person name="Beck B.J."/>
            <person name="De Vos P."/>
            <person name="Vandamme P."/>
            <person name="Eisen J.A."/>
            <person name="Garrity G."/>
            <person name="Hugenholtz P."/>
            <person name="Kyrpides N.C."/>
        </authorList>
    </citation>
    <scope>NUCLEOTIDE SEQUENCE [LARGE SCALE GENOMIC DNA]</scope>
    <source>
        <strain evidence="19 20">CGMCC 1.7271</strain>
    </source>
</reference>
<dbReference type="InterPro" id="IPR003661">
    <property type="entry name" value="HisK_dim/P_dom"/>
</dbReference>
<evidence type="ECO:0000259" key="17">
    <source>
        <dbReference type="PROSITE" id="PS50112"/>
    </source>
</evidence>
<dbReference type="GO" id="GO:0000156">
    <property type="term" value="F:phosphorelay response regulator activity"/>
    <property type="evidence" value="ECO:0007669"/>
    <property type="project" value="TreeGrafter"/>
</dbReference>
<proteinExistence type="predicted"/>
<dbReference type="PROSITE" id="PS50109">
    <property type="entry name" value="HIS_KIN"/>
    <property type="match status" value="1"/>
</dbReference>
<gene>
    <name evidence="19" type="ORF">IQ13_2325</name>
</gene>
<dbReference type="CDD" id="cd06225">
    <property type="entry name" value="HAMP"/>
    <property type="match status" value="1"/>
</dbReference>
<dbReference type="EMBL" id="VLLE01000004">
    <property type="protein sequence ID" value="TWI81308.1"/>
    <property type="molecule type" value="Genomic_DNA"/>
</dbReference>
<dbReference type="Pfam" id="PF00989">
    <property type="entry name" value="PAS"/>
    <property type="match status" value="1"/>
</dbReference>
<evidence type="ECO:0000256" key="13">
    <source>
        <dbReference type="ARBA" id="ARBA00023012"/>
    </source>
</evidence>
<dbReference type="FunFam" id="3.30.565.10:FF:000023">
    <property type="entry name" value="PAS domain-containing sensor histidine kinase"/>
    <property type="match status" value="1"/>
</dbReference>
<dbReference type="InterPro" id="IPR035965">
    <property type="entry name" value="PAS-like_dom_sf"/>
</dbReference>
<dbReference type="InterPro" id="IPR003660">
    <property type="entry name" value="HAMP_dom"/>
</dbReference>
<evidence type="ECO:0000256" key="11">
    <source>
        <dbReference type="ARBA" id="ARBA00022840"/>
    </source>
</evidence>
<evidence type="ECO:0000256" key="5">
    <source>
        <dbReference type="ARBA" id="ARBA00022475"/>
    </source>
</evidence>
<dbReference type="GO" id="GO:0005886">
    <property type="term" value="C:plasma membrane"/>
    <property type="evidence" value="ECO:0007669"/>
    <property type="project" value="UniProtKB-SubCell"/>
</dbReference>